<feature type="domain" description="YCII-related" evidence="1">
    <location>
        <begin position="35"/>
        <end position="99"/>
    </location>
</feature>
<dbReference type="EMBL" id="JACRAF010000005">
    <property type="protein sequence ID" value="MBI4920418.1"/>
    <property type="molecule type" value="Genomic_DNA"/>
</dbReference>
<dbReference type="Proteomes" id="UP000782610">
    <property type="component" value="Unassembled WGS sequence"/>
</dbReference>
<reference evidence="2" key="1">
    <citation type="submission" date="2020-07" db="EMBL/GenBank/DDBJ databases">
        <title>Huge and variable diversity of episymbiotic CPR bacteria and DPANN archaea in groundwater ecosystems.</title>
        <authorList>
            <person name="He C.Y."/>
            <person name="Keren R."/>
            <person name="Whittaker M."/>
            <person name="Farag I.F."/>
            <person name="Doudna J."/>
            <person name="Cate J.H.D."/>
            <person name="Banfield J.F."/>
        </authorList>
    </citation>
    <scope>NUCLEOTIDE SEQUENCE</scope>
    <source>
        <strain evidence="2">NC_groundwater_1586_Pr3_B-0.1um_66_15</strain>
    </source>
</reference>
<evidence type="ECO:0000313" key="2">
    <source>
        <dbReference type="EMBL" id="MBI4920418.1"/>
    </source>
</evidence>
<comment type="caution">
    <text evidence="2">The sequence shown here is derived from an EMBL/GenBank/DDBJ whole genome shotgun (WGS) entry which is preliminary data.</text>
</comment>
<organism evidence="2 3">
    <name type="scientific">Devosia nanyangense</name>
    <dbReference type="NCBI Taxonomy" id="1228055"/>
    <lineage>
        <taxon>Bacteria</taxon>
        <taxon>Pseudomonadati</taxon>
        <taxon>Pseudomonadota</taxon>
        <taxon>Alphaproteobacteria</taxon>
        <taxon>Hyphomicrobiales</taxon>
        <taxon>Devosiaceae</taxon>
        <taxon>Devosia</taxon>
    </lineage>
</organism>
<accession>A0A933L0C1</accession>
<dbReference type="Pfam" id="PF03795">
    <property type="entry name" value="YCII"/>
    <property type="match status" value="1"/>
</dbReference>
<dbReference type="InterPro" id="IPR005545">
    <property type="entry name" value="YCII"/>
</dbReference>
<protein>
    <recommendedName>
        <fullName evidence="1">YCII-related domain-containing protein</fullName>
    </recommendedName>
</protein>
<gene>
    <name evidence="2" type="ORF">HY834_01610</name>
</gene>
<proteinExistence type="predicted"/>
<evidence type="ECO:0000259" key="1">
    <source>
        <dbReference type="Pfam" id="PF03795"/>
    </source>
</evidence>
<sequence length="117" mass="12757">MVDISDEYMQARLTKVRTYSLLQLKIGPNYQPRDVRSAEQSKIVREHGRRNMQLQAEGKMALVGPVHDAGALVGIGIFTVPEAEARVLMDADPAVQAGILVCEYATLYGFPGDGLPA</sequence>
<dbReference type="AlphaFoldDB" id="A0A933L0C1"/>
<evidence type="ECO:0000313" key="3">
    <source>
        <dbReference type="Proteomes" id="UP000782610"/>
    </source>
</evidence>
<name>A0A933L0C1_9HYPH</name>